<keyword evidence="2" id="KW-1185">Reference proteome</keyword>
<evidence type="ECO:0000313" key="2">
    <source>
        <dbReference type="Proteomes" id="UP000076858"/>
    </source>
</evidence>
<dbReference type="EMBL" id="LRGB01000676">
    <property type="protein sequence ID" value="KZS17051.1"/>
    <property type="molecule type" value="Genomic_DNA"/>
</dbReference>
<reference evidence="1 2" key="1">
    <citation type="submission" date="2016-03" db="EMBL/GenBank/DDBJ databases">
        <title>EvidentialGene: Evidence-directed Construction of Genes on Genomes.</title>
        <authorList>
            <person name="Gilbert D.G."/>
            <person name="Choi J.-H."/>
            <person name="Mockaitis K."/>
            <person name="Colbourne J."/>
            <person name="Pfrender M."/>
        </authorList>
    </citation>
    <scope>NUCLEOTIDE SEQUENCE [LARGE SCALE GENOMIC DNA]</scope>
    <source>
        <strain evidence="1 2">Xinb3</strain>
        <tissue evidence="1">Complete organism</tissue>
    </source>
</reference>
<evidence type="ECO:0000313" key="1">
    <source>
        <dbReference type="EMBL" id="KZS17051.1"/>
    </source>
</evidence>
<dbReference type="OrthoDB" id="6334764at2759"/>
<name>A0A0P5W9K5_9CRUS</name>
<dbReference type="GO" id="GO:0007096">
    <property type="term" value="P:regulation of exit from mitosis"/>
    <property type="evidence" value="ECO:0007669"/>
    <property type="project" value="InterPro"/>
</dbReference>
<dbReference type="GO" id="GO:0005634">
    <property type="term" value="C:nucleus"/>
    <property type="evidence" value="ECO:0007669"/>
    <property type="project" value="InterPro"/>
</dbReference>
<dbReference type="InterPro" id="IPR053729">
    <property type="entry name" value="MAD2L1BP_domain_sf"/>
</dbReference>
<proteinExistence type="predicted"/>
<dbReference type="AlphaFoldDB" id="A0A0P5W9K5"/>
<dbReference type="PANTHER" id="PTHR15681:SF1">
    <property type="entry name" value="MAD2L1-BINDING PROTEIN"/>
    <property type="match status" value="1"/>
</dbReference>
<dbReference type="Gene3D" id="3.30.900.20">
    <property type="match status" value="1"/>
</dbReference>
<gene>
    <name evidence="1" type="ORF">APZ42_017108</name>
</gene>
<dbReference type="Proteomes" id="UP000076858">
    <property type="component" value="Unassembled WGS sequence"/>
</dbReference>
<dbReference type="InterPro" id="IPR009511">
    <property type="entry name" value="MAD1/Cdc20-bound-Mad2-bd"/>
</dbReference>
<accession>A0A0P5W9K5</accession>
<protein>
    <submittedName>
        <fullName evidence="1">Uncharacterized protein</fullName>
    </submittedName>
</protein>
<dbReference type="PANTHER" id="PTHR15681">
    <property type="entry name" value="MAD2L1-BINDING PROTEIN"/>
    <property type="match status" value="1"/>
</dbReference>
<sequence length="339" mass="38216">MNSCVMTSHPRRLPSRVAEPLSFDISVNFDFNSSNNAQLTMEFIKFLCFQKGQIPVSCSQLKNLSDMARLKLLSSSNEQMTSKEKSTAFKTRRKQMQFVKKADNFQRSLENVFQSVASCFEAKSDQVAIILGTSLFNPKEIFILDWSHWPAKQSGTTACSDKKNFQKDLANFFRFLVTTERLYPILQAVKPTNLHVLCQTDSLTPVGCIPRLNYKHSCRAPQVTLRILPKNPIPLTLSSDGSHEGDSELYDLTSFSPRVNAHAHQAVSRRLIFSSPAPIPKNFRLKDCSLLDISGIGQLEDDVDKDSNKETINGTVSHTCWFQIQSSLSGFLETYVMNI</sequence>
<dbReference type="Pfam" id="PF06581">
    <property type="entry name" value="p31comet"/>
    <property type="match status" value="1"/>
</dbReference>
<organism evidence="1 2">
    <name type="scientific">Daphnia magna</name>
    <dbReference type="NCBI Taxonomy" id="35525"/>
    <lineage>
        <taxon>Eukaryota</taxon>
        <taxon>Metazoa</taxon>
        <taxon>Ecdysozoa</taxon>
        <taxon>Arthropoda</taxon>
        <taxon>Crustacea</taxon>
        <taxon>Branchiopoda</taxon>
        <taxon>Diplostraca</taxon>
        <taxon>Cladocera</taxon>
        <taxon>Anomopoda</taxon>
        <taxon>Daphniidae</taxon>
        <taxon>Daphnia</taxon>
    </lineage>
</organism>
<comment type="caution">
    <text evidence="1">The sequence shown here is derived from an EMBL/GenBank/DDBJ whole genome shotgun (WGS) entry which is preliminary data.</text>
</comment>